<keyword evidence="4 8" id="KW-1133">Transmembrane helix</keyword>
<dbReference type="InterPro" id="IPR002550">
    <property type="entry name" value="CNNM"/>
</dbReference>
<name>A0ABS0EDQ5_9FLAO</name>
<feature type="transmembrane region" description="Helical" evidence="9">
    <location>
        <begin position="6"/>
        <end position="28"/>
    </location>
</feature>
<keyword evidence="5 7" id="KW-0129">CBS domain</keyword>
<accession>A0ABS0EDQ5</accession>
<evidence type="ECO:0000256" key="4">
    <source>
        <dbReference type="ARBA" id="ARBA00022989"/>
    </source>
</evidence>
<organism evidence="12 13">
    <name type="scientific">Winogradskyella marina</name>
    <dbReference type="NCBI Taxonomy" id="2785530"/>
    <lineage>
        <taxon>Bacteria</taxon>
        <taxon>Pseudomonadati</taxon>
        <taxon>Bacteroidota</taxon>
        <taxon>Flavobacteriia</taxon>
        <taxon>Flavobacteriales</taxon>
        <taxon>Flavobacteriaceae</taxon>
        <taxon>Winogradskyella</taxon>
    </lineage>
</organism>
<evidence type="ECO:0000313" key="12">
    <source>
        <dbReference type="EMBL" id="MBF8148564.1"/>
    </source>
</evidence>
<dbReference type="InterPro" id="IPR044751">
    <property type="entry name" value="Ion_transp-like_CBS"/>
</dbReference>
<protein>
    <submittedName>
        <fullName evidence="12">HlyC/CorC family transporter</fullName>
    </submittedName>
</protein>
<dbReference type="Gene3D" id="3.10.580.10">
    <property type="entry name" value="CBS-domain"/>
    <property type="match status" value="1"/>
</dbReference>
<dbReference type="Proteomes" id="UP000611215">
    <property type="component" value="Unassembled WGS sequence"/>
</dbReference>
<evidence type="ECO:0000256" key="1">
    <source>
        <dbReference type="ARBA" id="ARBA00004141"/>
    </source>
</evidence>
<comment type="subcellular location">
    <subcellularLocation>
        <location evidence="1">Membrane</location>
        <topology evidence="1">Multi-pass membrane protein</topology>
    </subcellularLocation>
</comment>
<evidence type="ECO:0000256" key="8">
    <source>
        <dbReference type="PROSITE-ProRule" id="PRU01193"/>
    </source>
</evidence>
<dbReference type="Pfam" id="PF03471">
    <property type="entry name" value="CorC_HlyC"/>
    <property type="match status" value="1"/>
</dbReference>
<dbReference type="SUPFAM" id="SSF54631">
    <property type="entry name" value="CBS-domain pair"/>
    <property type="match status" value="1"/>
</dbReference>
<feature type="transmembrane region" description="Helical" evidence="9">
    <location>
        <begin position="94"/>
        <end position="122"/>
    </location>
</feature>
<keyword evidence="6 8" id="KW-0472">Membrane</keyword>
<dbReference type="EMBL" id="JADOET010000001">
    <property type="protein sequence ID" value="MBF8148564.1"/>
    <property type="molecule type" value="Genomic_DNA"/>
</dbReference>
<evidence type="ECO:0000256" key="7">
    <source>
        <dbReference type="PROSITE-ProRule" id="PRU00703"/>
    </source>
</evidence>
<keyword evidence="3" id="KW-0677">Repeat</keyword>
<dbReference type="SMART" id="SM01091">
    <property type="entry name" value="CorC_HlyC"/>
    <property type="match status" value="1"/>
</dbReference>
<keyword evidence="2 8" id="KW-0812">Transmembrane</keyword>
<dbReference type="RefSeq" id="WP_195869844.1">
    <property type="nucleotide sequence ID" value="NZ_JADOET010000001.1"/>
</dbReference>
<evidence type="ECO:0000313" key="13">
    <source>
        <dbReference type="Proteomes" id="UP000611215"/>
    </source>
</evidence>
<dbReference type="PANTHER" id="PTHR22777">
    <property type="entry name" value="HEMOLYSIN-RELATED"/>
    <property type="match status" value="1"/>
</dbReference>
<dbReference type="InterPro" id="IPR000644">
    <property type="entry name" value="CBS_dom"/>
</dbReference>
<dbReference type="InterPro" id="IPR005170">
    <property type="entry name" value="Transptr-assoc_dom"/>
</dbReference>
<evidence type="ECO:0000259" key="10">
    <source>
        <dbReference type="PROSITE" id="PS51371"/>
    </source>
</evidence>
<dbReference type="InterPro" id="IPR036318">
    <property type="entry name" value="FAD-bd_PCMH-like_sf"/>
</dbReference>
<dbReference type="PROSITE" id="PS51371">
    <property type="entry name" value="CBS"/>
    <property type="match status" value="1"/>
</dbReference>
<gene>
    <name evidence="12" type="ORF">ITJ86_01565</name>
</gene>
<evidence type="ECO:0000256" key="3">
    <source>
        <dbReference type="ARBA" id="ARBA00022737"/>
    </source>
</evidence>
<dbReference type="Pfam" id="PF01595">
    <property type="entry name" value="CNNM"/>
    <property type="match status" value="1"/>
</dbReference>
<feature type="transmembrane region" description="Helical" evidence="9">
    <location>
        <begin position="134"/>
        <end position="159"/>
    </location>
</feature>
<comment type="caution">
    <text evidence="12">The sequence shown here is derived from an EMBL/GenBank/DDBJ whole genome shotgun (WGS) entry which is preliminary data.</text>
</comment>
<evidence type="ECO:0000259" key="11">
    <source>
        <dbReference type="PROSITE" id="PS51846"/>
    </source>
</evidence>
<dbReference type="CDD" id="cd04590">
    <property type="entry name" value="CBS_pair_CorC_HlyC_assoc"/>
    <property type="match status" value="1"/>
</dbReference>
<dbReference type="Pfam" id="PF00571">
    <property type="entry name" value="CBS"/>
    <property type="match status" value="1"/>
</dbReference>
<dbReference type="Gene3D" id="3.30.465.10">
    <property type="match status" value="1"/>
</dbReference>
<feature type="domain" description="CBS" evidence="10">
    <location>
        <begin position="282"/>
        <end position="339"/>
    </location>
</feature>
<dbReference type="InterPro" id="IPR016169">
    <property type="entry name" value="FAD-bd_PCMH_sub2"/>
</dbReference>
<sequence>MTADIVIIISTLILSAFFSGMEIAYVSSNKIHIELEKKQGDFLGKILGKLTAKPSKYIATMLIGNNIALVIYGFKMGEVLVRWFQTMLPSDSTALTYLFLDLQLLTQTVISTLVILITAEFLPKVFFQIYANTLLKVLAFPTYIFYVLFSWVSDFIIWISDAVLKYIFRADGEDVVLAMTKVELGNYITEQMESVENHDDVDSEIQIFQNALEFSEVKAREVMVPRTEITGVEISDSIENLRQLFIETGRTKIIVYKDSIDDILGYVHSFELFKKPETIKSIIIRVAFVPETILIKDVLSILTKKRRSMAVVIDEYGGTSGIMTVEDIVEELFGEIEDEHDIIEMIEEQINDNTYKFSARLEVDYINETYKLNLPKSENYETLGGLIVHATEGIPQENDDVHIENFKFTITEVSSTKIDEVLVKVLDVD</sequence>
<reference evidence="12 13" key="1">
    <citation type="submission" date="2020-11" db="EMBL/GenBank/DDBJ databases">
        <title>Winogradskyella marina sp. nov., isolated from marine sediment.</title>
        <authorList>
            <person name="Bo J."/>
            <person name="Wang S."/>
            <person name="Song X."/>
            <person name="Du Z."/>
        </authorList>
    </citation>
    <scope>NUCLEOTIDE SEQUENCE [LARGE SCALE GENOMIC DNA]</scope>
    <source>
        <strain evidence="12 13">F6397</strain>
    </source>
</reference>
<evidence type="ECO:0000256" key="2">
    <source>
        <dbReference type="ARBA" id="ARBA00022692"/>
    </source>
</evidence>
<feature type="transmembrane region" description="Helical" evidence="9">
    <location>
        <begin position="57"/>
        <end position="74"/>
    </location>
</feature>
<dbReference type="InterPro" id="IPR046342">
    <property type="entry name" value="CBS_dom_sf"/>
</dbReference>
<dbReference type="PROSITE" id="PS51846">
    <property type="entry name" value="CNNM"/>
    <property type="match status" value="1"/>
</dbReference>
<evidence type="ECO:0000256" key="5">
    <source>
        <dbReference type="ARBA" id="ARBA00023122"/>
    </source>
</evidence>
<evidence type="ECO:0000256" key="9">
    <source>
        <dbReference type="SAM" id="Phobius"/>
    </source>
</evidence>
<dbReference type="PANTHER" id="PTHR22777:SF17">
    <property type="entry name" value="UPF0053 PROTEIN SLL0260"/>
    <property type="match status" value="1"/>
</dbReference>
<keyword evidence="13" id="KW-1185">Reference proteome</keyword>
<dbReference type="SUPFAM" id="SSF56176">
    <property type="entry name" value="FAD-binding/transporter-associated domain-like"/>
    <property type="match status" value="1"/>
</dbReference>
<proteinExistence type="predicted"/>
<evidence type="ECO:0000256" key="6">
    <source>
        <dbReference type="ARBA" id="ARBA00023136"/>
    </source>
</evidence>
<feature type="domain" description="CNNM transmembrane" evidence="11">
    <location>
        <begin position="1"/>
        <end position="200"/>
    </location>
</feature>